<keyword evidence="2" id="KW-0963">Cytoplasm</keyword>
<keyword evidence="3" id="KW-0540">Nuclease</keyword>
<dbReference type="EMBL" id="JAUSTT010000001">
    <property type="protein sequence ID" value="MDQ0174426.1"/>
    <property type="molecule type" value="Genomic_DNA"/>
</dbReference>
<accession>A0ABT9WMF1</accession>
<keyword evidence="13" id="KW-1185">Reference proteome</keyword>
<keyword evidence="11" id="KW-0234">DNA repair</keyword>
<comment type="similarity">
    <text evidence="1">Belongs to the RuvC family.</text>
</comment>
<evidence type="ECO:0000313" key="12">
    <source>
        <dbReference type="EMBL" id="MDQ0174426.1"/>
    </source>
</evidence>
<dbReference type="PANTHER" id="PTHR30194:SF3">
    <property type="entry name" value="CROSSOVER JUNCTION ENDODEOXYRIBONUCLEASE RUVC"/>
    <property type="match status" value="1"/>
</dbReference>
<evidence type="ECO:0000256" key="5">
    <source>
        <dbReference type="ARBA" id="ARBA00022759"/>
    </source>
</evidence>
<evidence type="ECO:0000256" key="9">
    <source>
        <dbReference type="ARBA" id="ARBA00023125"/>
    </source>
</evidence>
<dbReference type="EC" id="3.1.21.10" evidence="12"/>
<dbReference type="Gene3D" id="3.30.420.10">
    <property type="entry name" value="Ribonuclease H-like superfamily/Ribonuclease H"/>
    <property type="match status" value="1"/>
</dbReference>
<protein>
    <submittedName>
        <fullName evidence="12">Crossover junction endodeoxyribonuclease RuvC</fullName>
        <ecNumber evidence="12">3.1.21.10</ecNumber>
    </submittedName>
</protein>
<evidence type="ECO:0000256" key="11">
    <source>
        <dbReference type="ARBA" id="ARBA00023204"/>
    </source>
</evidence>
<sequence>MNKRILAFDISTNPGVAVLEVKKLKSGIKVELKHVDSIKTSTAHTDAQRYAYIEAFAVKVIHEHGPFDVVLREHFTKGRNKRSTQTVFGAWAAIDAALNKYGYEVVAELTPSEVKKAASGSGNADKAEVEAGVRKRLGLPDDFTFKSDDESDAVAVGLAYLIKKGVLA</sequence>
<dbReference type="GO" id="GO:0008821">
    <property type="term" value="F:crossover junction DNA endonuclease activity"/>
    <property type="evidence" value="ECO:0007669"/>
    <property type="project" value="UniProtKB-EC"/>
</dbReference>
<reference evidence="12 13" key="1">
    <citation type="submission" date="2023-07" db="EMBL/GenBank/DDBJ databases">
        <title>Genomic Encyclopedia of Type Strains, Phase IV (KMG-IV): sequencing the most valuable type-strain genomes for metagenomic binning, comparative biology and taxonomic classification.</title>
        <authorList>
            <person name="Goeker M."/>
        </authorList>
    </citation>
    <scope>NUCLEOTIDE SEQUENCE [LARGE SCALE GENOMIC DNA]</scope>
    <source>
        <strain evidence="12 13">DSM 23837</strain>
    </source>
</reference>
<dbReference type="InterPro" id="IPR012337">
    <property type="entry name" value="RNaseH-like_sf"/>
</dbReference>
<evidence type="ECO:0000256" key="1">
    <source>
        <dbReference type="ARBA" id="ARBA00009518"/>
    </source>
</evidence>
<organism evidence="12 13">
    <name type="scientific">Bacillus chungangensis</name>
    <dbReference type="NCBI Taxonomy" id="587633"/>
    <lineage>
        <taxon>Bacteria</taxon>
        <taxon>Bacillati</taxon>
        <taxon>Bacillota</taxon>
        <taxon>Bacilli</taxon>
        <taxon>Bacillales</taxon>
        <taxon>Bacillaceae</taxon>
        <taxon>Bacillus</taxon>
    </lineage>
</organism>
<name>A0ABT9WMF1_9BACI</name>
<keyword evidence="5" id="KW-0255">Endonuclease</keyword>
<proteinExistence type="inferred from homology"/>
<dbReference type="SUPFAM" id="SSF53098">
    <property type="entry name" value="Ribonuclease H-like"/>
    <property type="match status" value="1"/>
</dbReference>
<evidence type="ECO:0000313" key="13">
    <source>
        <dbReference type="Proteomes" id="UP001223586"/>
    </source>
</evidence>
<keyword evidence="4" id="KW-0479">Metal-binding</keyword>
<comment type="caution">
    <text evidence="12">The sequence shown here is derived from an EMBL/GenBank/DDBJ whole genome shotgun (WGS) entry which is preliminary data.</text>
</comment>
<evidence type="ECO:0000256" key="10">
    <source>
        <dbReference type="ARBA" id="ARBA00023172"/>
    </source>
</evidence>
<dbReference type="Proteomes" id="UP001223586">
    <property type="component" value="Unassembled WGS sequence"/>
</dbReference>
<keyword evidence="8" id="KW-0460">Magnesium</keyword>
<keyword evidence="7 12" id="KW-0378">Hydrolase</keyword>
<dbReference type="RefSeq" id="WP_307225876.1">
    <property type="nucleotide sequence ID" value="NZ_JAUSTT010000001.1"/>
</dbReference>
<dbReference type="Pfam" id="PF02075">
    <property type="entry name" value="RuvC"/>
    <property type="match status" value="1"/>
</dbReference>
<evidence type="ECO:0000256" key="6">
    <source>
        <dbReference type="ARBA" id="ARBA00022763"/>
    </source>
</evidence>
<evidence type="ECO:0000256" key="2">
    <source>
        <dbReference type="ARBA" id="ARBA00022490"/>
    </source>
</evidence>
<dbReference type="InterPro" id="IPR036397">
    <property type="entry name" value="RNaseH_sf"/>
</dbReference>
<evidence type="ECO:0000256" key="7">
    <source>
        <dbReference type="ARBA" id="ARBA00022801"/>
    </source>
</evidence>
<gene>
    <name evidence="12" type="ORF">J2S08_000257</name>
</gene>
<keyword evidence="9" id="KW-0238">DNA-binding</keyword>
<dbReference type="InterPro" id="IPR002176">
    <property type="entry name" value="X-over_junc_endoDNase_RuvC"/>
</dbReference>
<evidence type="ECO:0000256" key="4">
    <source>
        <dbReference type="ARBA" id="ARBA00022723"/>
    </source>
</evidence>
<keyword evidence="6" id="KW-0227">DNA damage</keyword>
<dbReference type="PANTHER" id="PTHR30194">
    <property type="entry name" value="CROSSOVER JUNCTION ENDODEOXYRIBONUCLEASE RUVC"/>
    <property type="match status" value="1"/>
</dbReference>
<evidence type="ECO:0000256" key="8">
    <source>
        <dbReference type="ARBA" id="ARBA00022842"/>
    </source>
</evidence>
<evidence type="ECO:0000256" key="3">
    <source>
        <dbReference type="ARBA" id="ARBA00022722"/>
    </source>
</evidence>
<keyword evidence="10" id="KW-0233">DNA recombination</keyword>